<dbReference type="Pfam" id="PF04827">
    <property type="entry name" value="Plant_tran"/>
    <property type="match status" value="1"/>
</dbReference>
<sequence>MSHRRSLARQFCEDSSSEDEELMMAAIVAEEEEARLDAPRHGGSQPGRQSLQRDFAERFQNLHKDYFAENPTFKARMFRNRYRMHRPLFLRIASAIEAHDSYFSLRRNSAGVPGLHPYQKLTSVFRILAYGIAADLTDEYCRLAKSTALEDLRRFVRAVIEVFGGQYLRSPNAEDTARLLAIGEQRGFPGMLGSIDCMHWKWENFPTAHKGFFVGHKRVPTVILEAVASQDL</sequence>
<evidence type="ECO:0000313" key="2">
    <source>
        <dbReference type="Proteomes" id="UP000015106"/>
    </source>
</evidence>
<dbReference type="InterPro" id="IPR006912">
    <property type="entry name" value="Harbinger_derived_prot"/>
</dbReference>
<protein>
    <recommendedName>
        <fullName evidence="3">Nuclease HARBI1</fullName>
    </recommendedName>
</protein>
<organism evidence="1 2">
    <name type="scientific">Triticum urartu</name>
    <name type="common">Red wild einkorn</name>
    <name type="synonym">Crithodium urartu</name>
    <dbReference type="NCBI Taxonomy" id="4572"/>
    <lineage>
        <taxon>Eukaryota</taxon>
        <taxon>Viridiplantae</taxon>
        <taxon>Streptophyta</taxon>
        <taxon>Embryophyta</taxon>
        <taxon>Tracheophyta</taxon>
        <taxon>Spermatophyta</taxon>
        <taxon>Magnoliopsida</taxon>
        <taxon>Liliopsida</taxon>
        <taxon>Poales</taxon>
        <taxon>Poaceae</taxon>
        <taxon>BOP clade</taxon>
        <taxon>Pooideae</taxon>
        <taxon>Triticodae</taxon>
        <taxon>Triticeae</taxon>
        <taxon>Triticinae</taxon>
        <taxon>Triticum</taxon>
    </lineage>
</organism>
<dbReference type="Gramene" id="TuG1812G0200004079.01.T01">
    <property type="protein sequence ID" value="TuG1812G0200004079.01.T01"/>
    <property type="gene ID" value="TuG1812G0200004079.01"/>
</dbReference>
<dbReference type="AlphaFoldDB" id="A0A8R7PHY2"/>
<dbReference type="PANTHER" id="PTHR47150:SF7">
    <property type="entry name" value="NUCLEASE"/>
    <property type="match status" value="1"/>
</dbReference>
<proteinExistence type="predicted"/>
<evidence type="ECO:0008006" key="3">
    <source>
        <dbReference type="Google" id="ProtNLM"/>
    </source>
</evidence>
<evidence type="ECO:0000313" key="1">
    <source>
        <dbReference type="EnsemblPlants" id="TuG1812G0200004079.01.T01"/>
    </source>
</evidence>
<reference evidence="1" key="3">
    <citation type="submission" date="2022-06" db="UniProtKB">
        <authorList>
            <consortium name="EnsemblPlants"/>
        </authorList>
    </citation>
    <scope>IDENTIFICATION</scope>
</reference>
<reference evidence="2" key="1">
    <citation type="journal article" date="2013" name="Nature">
        <title>Draft genome of the wheat A-genome progenitor Triticum urartu.</title>
        <authorList>
            <person name="Ling H.Q."/>
            <person name="Zhao S."/>
            <person name="Liu D."/>
            <person name="Wang J."/>
            <person name="Sun H."/>
            <person name="Zhang C."/>
            <person name="Fan H."/>
            <person name="Li D."/>
            <person name="Dong L."/>
            <person name="Tao Y."/>
            <person name="Gao C."/>
            <person name="Wu H."/>
            <person name="Li Y."/>
            <person name="Cui Y."/>
            <person name="Guo X."/>
            <person name="Zheng S."/>
            <person name="Wang B."/>
            <person name="Yu K."/>
            <person name="Liang Q."/>
            <person name="Yang W."/>
            <person name="Lou X."/>
            <person name="Chen J."/>
            <person name="Feng M."/>
            <person name="Jian J."/>
            <person name="Zhang X."/>
            <person name="Luo G."/>
            <person name="Jiang Y."/>
            <person name="Liu J."/>
            <person name="Wang Z."/>
            <person name="Sha Y."/>
            <person name="Zhang B."/>
            <person name="Wu H."/>
            <person name="Tang D."/>
            <person name="Shen Q."/>
            <person name="Xue P."/>
            <person name="Zou S."/>
            <person name="Wang X."/>
            <person name="Liu X."/>
            <person name="Wang F."/>
            <person name="Yang Y."/>
            <person name="An X."/>
            <person name="Dong Z."/>
            <person name="Zhang K."/>
            <person name="Zhang X."/>
            <person name="Luo M.C."/>
            <person name="Dvorak J."/>
            <person name="Tong Y."/>
            <person name="Wang J."/>
            <person name="Yang H."/>
            <person name="Li Z."/>
            <person name="Wang D."/>
            <person name="Zhang A."/>
            <person name="Wang J."/>
        </authorList>
    </citation>
    <scope>NUCLEOTIDE SEQUENCE</scope>
    <source>
        <strain evidence="2">cv. G1812</strain>
    </source>
</reference>
<dbReference type="EnsemblPlants" id="TuG1812G0200004079.01.T01">
    <property type="protein sequence ID" value="TuG1812G0200004079.01.T01"/>
    <property type="gene ID" value="TuG1812G0200004079.01"/>
</dbReference>
<name>A0A8R7PHY2_TRIUA</name>
<reference evidence="1" key="2">
    <citation type="submission" date="2018-03" db="EMBL/GenBank/DDBJ databases">
        <title>The Triticum urartu genome reveals the dynamic nature of wheat genome evolution.</title>
        <authorList>
            <person name="Ling H."/>
            <person name="Ma B."/>
            <person name="Shi X."/>
            <person name="Liu H."/>
            <person name="Dong L."/>
            <person name="Sun H."/>
            <person name="Cao Y."/>
            <person name="Gao Q."/>
            <person name="Zheng S."/>
            <person name="Li Y."/>
            <person name="Yu Y."/>
            <person name="Du H."/>
            <person name="Qi M."/>
            <person name="Li Y."/>
            <person name="Yu H."/>
            <person name="Cui Y."/>
            <person name="Wang N."/>
            <person name="Chen C."/>
            <person name="Wu H."/>
            <person name="Zhao Y."/>
            <person name="Zhang J."/>
            <person name="Li Y."/>
            <person name="Zhou W."/>
            <person name="Zhang B."/>
            <person name="Hu W."/>
            <person name="Eijk M."/>
            <person name="Tang J."/>
            <person name="Witsenboer H."/>
            <person name="Zhao S."/>
            <person name="Li Z."/>
            <person name="Zhang A."/>
            <person name="Wang D."/>
            <person name="Liang C."/>
        </authorList>
    </citation>
    <scope>NUCLEOTIDE SEQUENCE [LARGE SCALE GENOMIC DNA]</scope>
    <source>
        <strain evidence="1">cv. G1812</strain>
    </source>
</reference>
<accession>A0A8R7PHY2</accession>
<dbReference type="Proteomes" id="UP000015106">
    <property type="component" value="Chromosome 2"/>
</dbReference>
<dbReference type="PANTHER" id="PTHR47150">
    <property type="entry name" value="OS12G0169200 PROTEIN"/>
    <property type="match status" value="1"/>
</dbReference>
<keyword evidence="2" id="KW-1185">Reference proteome</keyword>